<evidence type="ECO:0000256" key="3">
    <source>
        <dbReference type="ARBA" id="ARBA00022741"/>
    </source>
</evidence>
<dbReference type="SMART" id="SM00382">
    <property type="entry name" value="AAA"/>
    <property type="match status" value="1"/>
</dbReference>
<gene>
    <name evidence="6" type="ORF">H9640_08360</name>
</gene>
<feature type="domain" description="ABC transporter" evidence="5">
    <location>
        <begin position="3"/>
        <end position="213"/>
    </location>
</feature>
<name>A0ABR8V1A0_9CELL</name>
<organism evidence="6 7">
    <name type="scientific">Oerskovia gallyi</name>
    <dbReference type="NCBI Taxonomy" id="2762226"/>
    <lineage>
        <taxon>Bacteria</taxon>
        <taxon>Bacillati</taxon>
        <taxon>Actinomycetota</taxon>
        <taxon>Actinomycetes</taxon>
        <taxon>Micrococcales</taxon>
        <taxon>Cellulomonadaceae</taxon>
        <taxon>Oerskovia</taxon>
    </lineage>
</organism>
<dbReference type="RefSeq" id="WP_191790242.1">
    <property type="nucleotide sequence ID" value="NZ_JACSQE010000005.1"/>
</dbReference>
<dbReference type="PROSITE" id="PS00211">
    <property type="entry name" value="ABC_TRANSPORTER_1"/>
    <property type="match status" value="1"/>
</dbReference>
<protein>
    <submittedName>
        <fullName evidence="6">ABC transporter ATP-binding protein</fullName>
    </submittedName>
</protein>
<dbReference type="SUPFAM" id="SSF52540">
    <property type="entry name" value="P-loop containing nucleoside triphosphate hydrolases"/>
    <property type="match status" value="1"/>
</dbReference>
<dbReference type="PANTHER" id="PTHR24220">
    <property type="entry name" value="IMPORT ATP-BINDING PROTEIN"/>
    <property type="match status" value="1"/>
</dbReference>
<comment type="caution">
    <text evidence="6">The sequence shown here is derived from an EMBL/GenBank/DDBJ whole genome shotgun (WGS) entry which is preliminary data.</text>
</comment>
<evidence type="ECO:0000259" key="5">
    <source>
        <dbReference type="PROSITE" id="PS50893"/>
    </source>
</evidence>
<evidence type="ECO:0000313" key="7">
    <source>
        <dbReference type="Proteomes" id="UP000633601"/>
    </source>
</evidence>
<dbReference type="InterPro" id="IPR027417">
    <property type="entry name" value="P-loop_NTPase"/>
</dbReference>
<evidence type="ECO:0000313" key="6">
    <source>
        <dbReference type="EMBL" id="MBD7998563.1"/>
    </source>
</evidence>
<keyword evidence="2" id="KW-0813">Transport</keyword>
<dbReference type="InterPro" id="IPR015854">
    <property type="entry name" value="ABC_transpr_LolD-like"/>
</dbReference>
<reference evidence="6 7" key="1">
    <citation type="submission" date="2020-08" db="EMBL/GenBank/DDBJ databases">
        <title>A Genomic Blueprint of the Chicken Gut Microbiome.</title>
        <authorList>
            <person name="Gilroy R."/>
            <person name="Ravi A."/>
            <person name="Getino M."/>
            <person name="Pursley I."/>
            <person name="Horton D.L."/>
            <person name="Alikhan N.-F."/>
            <person name="Baker D."/>
            <person name="Gharbi K."/>
            <person name="Hall N."/>
            <person name="Watson M."/>
            <person name="Adriaenssens E.M."/>
            <person name="Foster-Nyarko E."/>
            <person name="Jarju S."/>
            <person name="Secka A."/>
            <person name="Antonio M."/>
            <person name="Oren A."/>
            <person name="Chaudhuri R."/>
            <person name="La Ragione R.M."/>
            <person name="Hildebrand F."/>
            <person name="Pallen M.J."/>
        </authorList>
    </citation>
    <scope>NUCLEOTIDE SEQUENCE [LARGE SCALE GENOMIC DNA]</scope>
    <source>
        <strain evidence="6 7">Sa2CUA8</strain>
    </source>
</reference>
<keyword evidence="3" id="KW-0547">Nucleotide-binding</keyword>
<dbReference type="InterPro" id="IPR017911">
    <property type="entry name" value="MacB-like_ATP-bd"/>
</dbReference>
<dbReference type="PANTHER" id="PTHR24220:SF689">
    <property type="entry name" value="LIPOPROTEIN-RELEASING SYSTEM ATP-BINDING PROTEIN LOLD"/>
    <property type="match status" value="1"/>
</dbReference>
<dbReference type="Pfam" id="PF00005">
    <property type="entry name" value="ABC_tran"/>
    <property type="match status" value="1"/>
</dbReference>
<sequence length="213" mass="22537">MTLATSDLTFAYRKAAPPVIEGLTTAFAPGALTTVTGPSGSGKSTLLYILALMLRTTSGEVLWDGRPVAALPDAERSRLRAADVGFVFQDAMLDPARTITDNVCEGALFAGMPARVARTRAADLLDRFGVGHRATHRPGEISGGQAQRVALCRALLTSPRVVFGDEPTGNLDHASARIVWDALRDHARSGATVVIATHDEQLAAEADHRLVLA</sequence>
<dbReference type="Gene3D" id="3.40.50.300">
    <property type="entry name" value="P-loop containing nucleotide triphosphate hydrolases"/>
    <property type="match status" value="1"/>
</dbReference>
<dbReference type="GO" id="GO:0005524">
    <property type="term" value="F:ATP binding"/>
    <property type="evidence" value="ECO:0007669"/>
    <property type="project" value="UniProtKB-KW"/>
</dbReference>
<comment type="similarity">
    <text evidence="1">Belongs to the ABC transporter superfamily.</text>
</comment>
<evidence type="ECO:0000256" key="1">
    <source>
        <dbReference type="ARBA" id="ARBA00005417"/>
    </source>
</evidence>
<dbReference type="InterPro" id="IPR003593">
    <property type="entry name" value="AAA+_ATPase"/>
</dbReference>
<dbReference type="PROSITE" id="PS50893">
    <property type="entry name" value="ABC_TRANSPORTER_2"/>
    <property type="match status" value="1"/>
</dbReference>
<keyword evidence="7" id="KW-1185">Reference proteome</keyword>
<dbReference type="EMBL" id="JACSQE010000005">
    <property type="protein sequence ID" value="MBD7998563.1"/>
    <property type="molecule type" value="Genomic_DNA"/>
</dbReference>
<accession>A0ABR8V1A0</accession>
<evidence type="ECO:0000256" key="4">
    <source>
        <dbReference type="ARBA" id="ARBA00022840"/>
    </source>
</evidence>
<dbReference type="InterPro" id="IPR003439">
    <property type="entry name" value="ABC_transporter-like_ATP-bd"/>
</dbReference>
<proteinExistence type="inferred from homology"/>
<dbReference type="CDD" id="cd03255">
    <property type="entry name" value="ABC_MJ0796_LolCDE_FtsE"/>
    <property type="match status" value="1"/>
</dbReference>
<dbReference type="Proteomes" id="UP000633601">
    <property type="component" value="Unassembled WGS sequence"/>
</dbReference>
<evidence type="ECO:0000256" key="2">
    <source>
        <dbReference type="ARBA" id="ARBA00022448"/>
    </source>
</evidence>
<keyword evidence="4 6" id="KW-0067">ATP-binding</keyword>
<dbReference type="InterPro" id="IPR017871">
    <property type="entry name" value="ABC_transporter-like_CS"/>
</dbReference>